<protein>
    <submittedName>
        <fullName evidence="1">Uncharacterized protein</fullName>
    </submittedName>
</protein>
<dbReference type="Proteomes" id="UP001501461">
    <property type="component" value="Unassembled WGS sequence"/>
</dbReference>
<dbReference type="RefSeq" id="WP_343956414.1">
    <property type="nucleotide sequence ID" value="NZ_BAAAMN010000014.1"/>
</dbReference>
<evidence type="ECO:0000313" key="1">
    <source>
        <dbReference type="EMBL" id="GAA2030935.1"/>
    </source>
</evidence>
<accession>A0ABN2U745</accession>
<reference evidence="1 2" key="1">
    <citation type="journal article" date="2019" name="Int. J. Syst. Evol. Microbiol.">
        <title>The Global Catalogue of Microorganisms (GCM) 10K type strain sequencing project: providing services to taxonomists for standard genome sequencing and annotation.</title>
        <authorList>
            <consortium name="The Broad Institute Genomics Platform"/>
            <consortium name="The Broad Institute Genome Sequencing Center for Infectious Disease"/>
            <person name="Wu L."/>
            <person name="Ma J."/>
        </authorList>
    </citation>
    <scope>NUCLEOTIDE SEQUENCE [LARGE SCALE GENOMIC DNA]</scope>
    <source>
        <strain evidence="1 2">JCM 13595</strain>
    </source>
</reference>
<keyword evidence="2" id="KW-1185">Reference proteome</keyword>
<proteinExistence type="predicted"/>
<comment type="caution">
    <text evidence="1">The sequence shown here is derived from an EMBL/GenBank/DDBJ whole genome shotgun (WGS) entry which is preliminary data.</text>
</comment>
<sequence>MTRHIEPDVLELTTDQFHEMLEEYALHETGSLRTEAKRLLEEFKNAENIHQMRLIANRWSLIYDSYAGHHASELGNTIILNLPVKDRLEAALKALKGTMPSIIDLYNQLYAVMQKHDDPGIPQLIELAKSLEVHHPGVSYFLEGTPERIEDAGGQQAQLDVVIGLLLRQPRYKAAHIFHIVGPQDDYGVAVHEDHYSVAFGETEVAVATHPKMNIHSALEVGGLIGTC</sequence>
<dbReference type="EMBL" id="BAAAMN010000014">
    <property type="protein sequence ID" value="GAA2030935.1"/>
    <property type="molecule type" value="Genomic_DNA"/>
</dbReference>
<evidence type="ECO:0000313" key="2">
    <source>
        <dbReference type="Proteomes" id="UP001501461"/>
    </source>
</evidence>
<organism evidence="1 2">
    <name type="scientific">Yaniella flava</name>
    <dbReference type="NCBI Taxonomy" id="287930"/>
    <lineage>
        <taxon>Bacteria</taxon>
        <taxon>Bacillati</taxon>
        <taxon>Actinomycetota</taxon>
        <taxon>Actinomycetes</taxon>
        <taxon>Micrococcales</taxon>
        <taxon>Micrococcaceae</taxon>
        <taxon>Yaniella</taxon>
    </lineage>
</organism>
<gene>
    <name evidence="1" type="ORF">GCM10009720_09000</name>
</gene>
<name>A0ABN2U745_9MICC</name>